<accession>A0A2T2N9R7</accession>
<dbReference type="Proteomes" id="UP000240883">
    <property type="component" value="Unassembled WGS sequence"/>
</dbReference>
<evidence type="ECO:0000313" key="4">
    <source>
        <dbReference type="Proteomes" id="UP000240883"/>
    </source>
</evidence>
<keyword evidence="2" id="KW-0812">Transmembrane</keyword>
<dbReference type="AlphaFoldDB" id="A0A2T2N9R7"/>
<gene>
    <name evidence="3" type="ORF">BS50DRAFT_134713</name>
</gene>
<evidence type="ECO:0000313" key="3">
    <source>
        <dbReference type="EMBL" id="PSN61986.1"/>
    </source>
</evidence>
<proteinExistence type="predicted"/>
<reference evidence="3 4" key="1">
    <citation type="journal article" date="2018" name="Front. Microbiol.">
        <title>Genome-Wide Analysis of Corynespora cassiicola Leaf Fall Disease Putative Effectors.</title>
        <authorList>
            <person name="Lopez D."/>
            <person name="Ribeiro S."/>
            <person name="Label P."/>
            <person name="Fumanal B."/>
            <person name="Venisse J.S."/>
            <person name="Kohler A."/>
            <person name="de Oliveira R.R."/>
            <person name="Labutti K."/>
            <person name="Lipzen A."/>
            <person name="Lail K."/>
            <person name="Bauer D."/>
            <person name="Ohm R.A."/>
            <person name="Barry K.W."/>
            <person name="Spatafora J."/>
            <person name="Grigoriev I.V."/>
            <person name="Martin F.M."/>
            <person name="Pujade-Renaud V."/>
        </authorList>
    </citation>
    <scope>NUCLEOTIDE SEQUENCE [LARGE SCALE GENOMIC DNA]</scope>
    <source>
        <strain evidence="3 4">Philippines</strain>
    </source>
</reference>
<protein>
    <submittedName>
        <fullName evidence="3">Uncharacterized protein</fullName>
    </submittedName>
</protein>
<keyword evidence="2" id="KW-0472">Membrane</keyword>
<name>A0A2T2N9R7_CORCC</name>
<dbReference type="EMBL" id="KZ678142">
    <property type="protein sequence ID" value="PSN61986.1"/>
    <property type="molecule type" value="Genomic_DNA"/>
</dbReference>
<keyword evidence="4" id="KW-1185">Reference proteome</keyword>
<feature type="region of interest" description="Disordered" evidence="1">
    <location>
        <begin position="57"/>
        <end position="148"/>
    </location>
</feature>
<keyword evidence="2" id="KW-1133">Transmembrane helix</keyword>
<evidence type="ECO:0000256" key="1">
    <source>
        <dbReference type="SAM" id="MobiDB-lite"/>
    </source>
</evidence>
<organism evidence="3 4">
    <name type="scientific">Corynespora cassiicola Philippines</name>
    <dbReference type="NCBI Taxonomy" id="1448308"/>
    <lineage>
        <taxon>Eukaryota</taxon>
        <taxon>Fungi</taxon>
        <taxon>Dikarya</taxon>
        <taxon>Ascomycota</taxon>
        <taxon>Pezizomycotina</taxon>
        <taxon>Dothideomycetes</taxon>
        <taxon>Pleosporomycetidae</taxon>
        <taxon>Pleosporales</taxon>
        <taxon>Corynesporascaceae</taxon>
        <taxon>Corynespora</taxon>
    </lineage>
</organism>
<feature type="transmembrane region" description="Helical" evidence="2">
    <location>
        <begin position="38"/>
        <end position="56"/>
    </location>
</feature>
<evidence type="ECO:0000256" key="2">
    <source>
        <dbReference type="SAM" id="Phobius"/>
    </source>
</evidence>
<sequence>MPWHHRQAHPTQPTHALPPASPISNGACQRRRPTLRGFFPPSFLLFCLLFLVSVVPPRKSLSNPPSPAVTRSLPSGLRRSAYRIVPTPHHAPPPHRKREKNGSSPCYTVIPGNHAAPFPTPTLTHARARVSKAPPLEKKKNAPDGGAS</sequence>
<feature type="region of interest" description="Disordered" evidence="1">
    <location>
        <begin position="1"/>
        <end position="28"/>
    </location>
</feature>